<keyword evidence="3" id="KW-1185">Reference proteome</keyword>
<proteinExistence type="predicted"/>
<protein>
    <submittedName>
        <fullName evidence="2">Uncharacterized protein</fullName>
    </submittedName>
</protein>
<dbReference type="Proteomes" id="UP000068164">
    <property type="component" value="Unassembled WGS sequence"/>
</dbReference>
<feature type="region of interest" description="Disordered" evidence="1">
    <location>
        <begin position="38"/>
        <end position="63"/>
    </location>
</feature>
<sequence length="63" mass="6833">MLELLFNPFSARWRSKQEGASGDCRGNSLSIKDSILCGEGEGKPQPMPVFHGSSPKSDAPARR</sequence>
<comment type="caution">
    <text evidence="2">The sequence shown here is derived from an EMBL/GenBank/DDBJ whole genome shotgun (WGS) entry which is preliminary data.</text>
</comment>
<reference evidence="2 3" key="1">
    <citation type="submission" date="2015-11" db="EMBL/GenBank/DDBJ databases">
        <title>Draft Genome Sequence of the Strain BR 10423 (Rhizobium sp.) isolated from nodules of Mimosa pudica.</title>
        <authorList>
            <person name="Barauna A.C."/>
            <person name="Zilli J.E."/>
            <person name="Simoes-Araujo J.L."/>
            <person name="Reis V.M."/>
            <person name="James E.K."/>
            <person name="Reis F.B.Jr."/>
            <person name="Rouws L.F."/>
            <person name="Passos S.R."/>
            <person name="Gois S.R."/>
        </authorList>
    </citation>
    <scope>NUCLEOTIDE SEQUENCE [LARGE SCALE GENOMIC DNA]</scope>
    <source>
        <strain evidence="2 3">BR10423</strain>
    </source>
</reference>
<name>A0A109JKS6_9HYPH</name>
<accession>A0A109JKS6</accession>
<dbReference type="AlphaFoldDB" id="A0A109JKS6"/>
<gene>
    <name evidence="2" type="ORF">AS026_08615</name>
</gene>
<evidence type="ECO:0000313" key="2">
    <source>
        <dbReference type="EMBL" id="KWV50604.1"/>
    </source>
</evidence>
<evidence type="ECO:0000313" key="3">
    <source>
        <dbReference type="Proteomes" id="UP000068164"/>
    </source>
</evidence>
<dbReference type="EMBL" id="LNCD01000084">
    <property type="protein sequence ID" value="KWV50604.1"/>
    <property type="molecule type" value="Genomic_DNA"/>
</dbReference>
<organism evidence="2 3">
    <name type="scientific">Rhizobium altiplani</name>
    <dbReference type="NCBI Taxonomy" id="1864509"/>
    <lineage>
        <taxon>Bacteria</taxon>
        <taxon>Pseudomonadati</taxon>
        <taxon>Pseudomonadota</taxon>
        <taxon>Alphaproteobacteria</taxon>
        <taxon>Hyphomicrobiales</taxon>
        <taxon>Rhizobiaceae</taxon>
        <taxon>Rhizobium/Agrobacterium group</taxon>
        <taxon>Rhizobium</taxon>
    </lineage>
</organism>
<evidence type="ECO:0000256" key="1">
    <source>
        <dbReference type="SAM" id="MobiDB-lite"/>
    </source>
</evidence>